<evidence type="ECO:0000256" key="3">
    <source>
        <dbReference type="ARBA" id="ARBA00005156"/>
    </source>
</evidence>
<dbReference type="GO" id="GO:0046872">
    <property type="term" value="F:metal ion binding"/>
    <property type="evidence" value="ECO:0007669"/>
    <property type="project" value="UniProtKB-KW"/>
</dbReference>
<protein>
    <recommendedName>
        <fullName evidence="10">Diphthamide biosynthesis protein 3</fullName>
    </recommendedName>
</protein>
<dbReference type="Gene3D" id="1.10.287.110">
    <property type="entry name" value="DnaJ domain"/>
    <property type="match status" value="1"/>
</dbReference>
<comment type="catalytic activity">
    <reaction evidence="9">
        <text>[3Fe-4S](1+)-[protein] + Fe(2+)-[Dph3] = [3Fe-4S](0)-[protein] + Fe(3+)-[Dph3]</text>
        <dbReference type="Rhea" id="RHEA:71235"/>
        <dbReference type="Rhea" id="RHEA-COMP:17996"/>
        <dbReference type="Rhea" id="RHEA-COMP:17997"/>
        <dbReference type="Rhea" id="RHEA-COMP:18002"/>
        <dbReference type="Rhea" id="RHEA-COMP:18003"/>
        <dbReference type="ChEBI" id="CHEBI:29033"/>
        <dbReference type="ChEBI" id="CHEBI:29034"/>
        <dbReference type="ChEBI" id="CHEBI:33751"/>
        <dbReference type="ChEBI" id="CHEBI:47402"/>
        <dbReference type="ChEBI" id="CHEBI:83228"/>
    </reaction>
</comment>
<name>A0A8K1CBL4_PYTOL</name>
<evidence type="ECO:0000313" key="15">
    <source>
        <dbReference type="Proteomes" id="UP000794436"/>
    </source>
</evidence>
<dbReference type="SUPFAM" id="SSF144217">
    <property type="entry name" value="CSL zinc finger"/>
    <property type="match status" value="1"/>
</dbReference>
<evidence type="ECO:0000259" key="12">
    <source>
        <dbReference type="PROSITE" id="PS50076"/>
    </source>
</evidence>
<organism evidence="14 15">
    <name type="scientific">Pythium oligandrum</name>
    <name type="common">Mycoparasitic fungus</name>
    <dbReference type="NCBI Taxonomy" id="41045"/>
    <lineage>
        <taxon>Eukaryota</taxon>
        <taxon>Sar</taxon>
        <taxon>Stramenopiles</taxon>
        <taxon>Oomycota</taxon>
        <taxon>Peronosporomycetes</taxon>
        <taxon>Pythiales</taxon>
        <taxon>Pythiaceae</taxon>
        <taxon>Pythium</taxon>
    </lineage>
</organism>
<keyword evidence="15" id="KW-1185">Reference proteome</keyword>
<dbReference type="InterPro" id="IPR001623">
    <property type="entry name" value="DnaJ_domain"/>
</dbReference>
<dbReference type="PROSITE" id="PS51074">
    <property type="entry name" value="DPH_MB"/>
    <property type="match status" value="1"/>
</dbReference>
<dbReference type="Gene3D" id="3.10.660.10">
    <property type="entry name" value="DPH Zinc finger"/>
    <property type="match status" value="1"/>
</dbReference>
<comment type="catalytic activity">
    <reaction evidence="11">
        <text>2 [3Fe-4S](0)-[protein] + 2 Fe(2+)-[Dph3] + NADH = 2 [4Fe-4S](1+)-[protein] + 2 [Dph3] + NAD(+) + H(+)</text>
        <dbReference type="Rhea" id="RHEA:71239"/>
        <dbReference type="Rhea" id="RHEA-COMP:17997"/>
        <dbReference type="Rhea" id="RHEA-COMP:17998"/>
        <dbReference type="Rhea" id="RHEA-COMP:18001"/>
        <dbReference type="Rhea" id="RHEA-COMP:18002"/>
        <dbReference type="ChEBI" id="CHEBI:15378"/>
        <dbReference type="ChEBI" id="CHEBI:29033"/>
        <dbReference type="ChEBI" id="CHEBI:33723"/>
        <dbReference type="ChEBI" id="CHEBI:47402"/>
        <dbReference type="ChEBI" id="CHEBI:57540"/>
        <dbReference type="ChEBI" id="CHEBI:57945"/>
        <dbReference type="ChEBI" id="CHEBI:83228"/>
    </reaction>
</comment>
<comment type="pathway">
    <text evidence="3">Protein modification; peptidyl-diphthamide biosynthesis.</text>
</comment>
<dbReference type="PANTHER" id="PTHR21454:SF31">
    <property type="entry name" value="DIPHTHAMIDE BIOSYNTHESIS PROTEIN 3"/>
    <property type="match status" value="1"/>
</dbReference>
<dbReference type="InterPro" id="IPR007872">
    <property type="entry name" value="DPH_MB_dom"/>
</dbReference>
<dbReference type="SUPFAM" id="SSF46565">
    <property type="entry name" value="Chaperone J-domain"/>
    <property type="match status" value="1"/>
</dbReference>
<feature type="domain" description="J" evidence="12">
    <location>
        <begin position="4"/>
        <end position="74"/>
    </location>
</feature>
<dbReference type="GO" id="GO:0005634">
    <property type="term" value="C:nucleus"/>
    <property type="evidence" value="ECO:0007669"/>
    <property type="project" value="UniProtKB-SubCell"/>
</dbReference>
<accession>A0A8K1CBL4</accession>
<dbReference type="PRINTS" id="PR00625">
    <property type="entry name" value="JDOMAIN"/>
</dbReference>
<dbReference type="OrthoDB" id="164807at2759"/>
<evidence type="ECO:0000256" key="2">
    <source>
        <dbReference type="ARBA" id="ARBA00004496"/>
    </source>
</evidence>
<dbReference type="PANTHER" id="PTHR21454">
    <property type="entry name" value="DPH3 HOMOLOG-RELATED"/>
    <property type="match status" value="1"/>
</dbReference>
<comment type="subcellular location">
    <subcellularLocation>
        <location evidence="2">Cytoplasm</location>
    </subcellularLocation>
    <subcellularLocation>
        <location evidence="1">Nucleus</location>
    </subcellularLocation>
</comment>
<evidence type="ECO:0000256" key="4">
    <source>
        <dbReference type="ARBA" id="ARBA00006169"/>
    </source>
</evidence>
<proteinExistence type="inferred from homology"/>
<dbReference type="InterPro" id="IPR036671">
    <property type="entry name" value="DPH_MB_sf"/>
</dbReference>
<evidence type="ECO:0000259" key="13">
    <source>
        <dbReference type="PROSITE" id="PS51074"/>
    </source>
</evidence>
<keyword evidence="5" id="KW-0479">Metal-binding</keyword>
<evidence type="ECO:0000256" key="10">
    <source>
        <dbReference type="ARBA" id="ARBA00041070"/>
    </source>
</evidence>
<keyword evidence="6" id="KW-0408">Iron</keyword>
<dbReference type="AlphaFoldDB" id="A0A8K1CBL4"/>
<dbReference type="SMART" id="SM00271">
    <property type="entry name" value="DnaJ"/>
    <property type="match status" value="1"/>
</dbReference>
<dbReference type="GO" id="GO:0005737">
    <property type="term" value="C:cytoplasm"/>
    <property type="evidence" value="ECO:0007669"/>
    <property type="project" value="UniProtKB-SubCell"/>
</dbReference>
<dbReference type="InterPro" id="IPR036869">
    <property type="entry name" value="J_dom_sf"/>
</dbReference>
<comment type="similarity">
    <text evidence="8">Belongs to the DPH3 family.</text>
</comment>
<reference evidence="14" key="1">
    <citation type="submission" date="2019-03" db="EMBL/GenBank/DDBJ databases">
        <title>Long read genome sequence of the mycoparasitic Pythium oligandrum ATCC 38472 isolated from sugarbeet rhizosphere.</title>
        <authorList>
            <person name="Gaulin E."/>
        </authorList>
    </citation>
    <scope>NUCLEOTIDE SEQUENCE</scope>
    <source>
        <strain evidence="14">ATCC 38472_TT</strain>
    </source>
</reference>
<dbReference type="Pfam" id="PF00226">
    <property type="entry name" value="DnaJ"/>
    <property type="match status" value="1"/>
</dbReference>
<evidence type="ECO:0000256" key="7">
    <source>
        <dbReference type="ARBA" id="ARBA00023242"/>
    </source>
</evidence>
<keyword evidence="7" id="KW-0539">Nucleus</keyword>
<dbReference type="InterPro" id="IPR044248">
    <property type="entry name" value="DPH3/4-like"/>
</dbReference>
<dbReference type="Proteomes" id="UP000794436">
    <property type="component" value="Unassembled WGS sequence"/>
</dbReference>
<evidence type="ECO:0000256" key="5">
    <source>
        <dbReference type="ARBA" id="ARBA00022723"/>
    </source>
</evidence>
<sequence>MAITHYEALQVARDCSGDDIRRAYHRAARQHHPDKQNGFVKAPDEVENQEFLRVQAAYEVLRDPVARAEYDRQLTQDELRHHRDTGDALIVDEVPLNEMQREELRDSDAEEDEDAEVLYTYLCRCGDAYEVAEQELVDGVDIIPCNGCSLKIRVIHELS</sequence>
<dbReference type="CDD" id="cd06257">
    <property type="entry name" value="DnaJ"/>
    <property type="match status" value="1"/>
</dbReference>
<feature type="domain" description="DPH-type MB" evidence="13">
    <location>
        <begin position="90"/>
        <end position="157"/>
    </location>
</feature>
<gene>
    <name evidence="14" type="ORF">Poli38472_000045</name>
</gene>
<dbReference type="PROSITE" id="PS50076">
    <property type="entry name" value="DNAJ_2"/>
    <property type="match status" value="1"/>
</dbReference>
<dbReference type="Pfam" id="PF05207">
    <property type="entry name" value="Zn_ribbon_CSL"/>
    <property type="match status" value="1"/>
</dbReference>
<evidence type="ECO:0000256" key="6">
    <source>
        <dbReference type="ARBA" id="ARBA00023004"/>
    </source>
</evidence>
<evidence type="ECO:0000256" key="11">
    <source>
        <dbReference type="ARBA" id="ARBA00048125"/>
    </source>
</evidence>
<comment type="similarity">
    <text evidence="4">Belongs to the DPH4 family.</text>
</comment>
<comment type="caution">
    <text evidence="14">The sequence shown here is derived from an EMBL/GenBank/DDBJ whole genome shotgun (WGS) entry which is preliminary data.</text>
</comment>
<dbReference type="GO" id="GO:0017183">
    <property type="term" value="P:protein histidyl modification to diphthamide"/>
    <property type="evidence" value="ECO:0007669"/>
    <property type="project" value="InterPro"/>
</dbReference>
<evidence type="ECO:0000256" key="8">
    <source>
        <dbReference type="ARBA" id="ARBA00024032"/>
    </source>
</evidence>
<evidence type="ECO:0000256" key="9">
    <source>
        <dbReference type="ARBA" id="ARBA00036267"/>
    </source>
</evidence>
<dbReference type="EMBL" id="SPLM01000108">
    <property type="protein sequence ID" value="TMW60003.1"/>
    <property type="molecule type" value="Genomic_DNA"/>
</dbReference>
<evidence type="ECO:0000313" key="14">
    <source>
        <dbReference type="EMBL" id="TMW60003.1"/>
    </source>
</evidence>
<evidence type="ECO:0000256" key="1">
    <source>
        <dbReference type="ARBA" id="ARBA00004123"/>
    </source>
</evidence>